<dbReference type="AlphaFoldDB" id="A0A834B803"/>
<evidence type="ECO:0000256" key="1">
    <source>
        <dbReference type="PROSITE-ProRule" id="PRU00782"/>
    </source>
</evidence>
<gene>
    <name evidence="4" type="ORF">HJG60_013465</name>
</gene>
<comment type="caution">
    <text evidence="1">Lacks conserved residue(s) required for the propagation of feature annotation.</text>
</comment>
<dbReference type="GO" id="GO:0016459">
    <property type="term" value="C:myosin complex"/>
    <property type="evidence" value="ECO:0007669"/>
    <property type="project" value="UniProtKB-KW"/>
</dbReference>
<dbReference type="GO" id="GO:0030175">
    <property type="term" value="C:filopodium"/>
    <property type="evidence" value="ECO:0007669"/>
    <property type="project" value="TreeGrafter"/>
</dbReference>
<feature type="region of interest" description="Disordered" evidence="2">
    <location>
        <begin position="74"/>
        <end position="93"/>
    </location>
</feature>
<dbReference type="Pfam" id="PF00063">
    <property type="entry name" value="Myosin_head"/>
    <property type="match status" value="1"/>
</dbReference>
<name>A0A834B803_9CHIR</name>
<proteinExistence type="inferred from homology"/>
<dbReference type="InterPro" id="IPR001609">
    <property type="entry name" value="Myosin_head_motor_dom-like"/>
</dbReference>
<dbReference type="GO" id="GO:0051489">
    <property type="term" value="P:regulation of filopodium assembly"/>
    <property type="evidence" value="ECO:0007669"/>
    <property type="project" value="TreeGrafter"/>
</dbReference>
<keyword evidence="1" id="KW-0009">Actin-binding</keyword>
<dbReference type="PANTHER" id="PTHR46049">
    <property type="entry name" value="AGAP003327-PA"/>
    <property type="match status" value="1"/>
</dbReference>
<dbReference type="GO" id="GO:0051015">
    <property type="term" value="F:actin filament binding"/>
    <property type="evidence" value="ECO:0007669"/>
    <property type="project" value="TreeGrafter"/>
</dbReference>
<keyword evidence="1" id="KW-0518">Myosin</keyword>
<dbReference type="GO" id="GO:0005524">
    <property type="term" value="F:ATP binding"/>
    <property type="evidence" value="ECO:0007669"/>
    <property type="project" value="InterPro"/>
</dbReference>
<evidence type="ECO:0000259" key="3">
    <source>
        <dbReference type="PROSITE" id="PS51456"/>
    </source>
</evidence>
<protein>
    <submittedName>
        <fullName evidence="4">Myosin X</fullName>
    </submittedName>
</protein>
<dbReference type="PANTHER" id="PTHR46049:SF2">
    <property type="entry name" value="UNCONVENTIONAL MYOSIN-X"/>
    <property type="match status" value="1"/>
</dbReference>
<dbReference type="Proteomes" id="UP000664940">
    <property type="component" value="Unassembled WGS sequence"/>
</dbReference>
<dbReference type="Gene3D" id="1.20.5.4820">
    <property type="match status" value="1"/>
</dbReference>
<dbReference type="InterPro" id="IPR027417">
    <property type="entry name" value="P-loop_NTPase"/>
</dbReference>
<dbReference type="PROSITE" id="PS51456">
    <property type="entry name" value="MYOSIN_MOTOR"/>
    <property type="match status" value="1"/>
</dbReference>
<dbReference type="GO" id="GO:0008360">
    <property type="term" value="P:regulation of cell shape"/>
    <property type="evidence" value="ECO:0007669"/>
    <property type="project" value="TreeGrafter"/>
</dbReference>
<evidence type="ECO:0000313" key="4">
    <source>
        <dbReference type="EMBL" id="KAF6125910.1"/>
    </source>
</evidence>
<comment type="caution">
    <text evidence="4">The sequence shown here is derived from an EMBL/GenBank/DDBJ whole genome shotgun (WGS) entry which is preliminary data.</text>
</comment>
<organism evidence="4 5">
    <name type="scientific">Phyllostomus discolor</name>
    <name type="common">pale spear-nosed bat</name>
    <dbReference type="NCBI Taxonomy" id="89673"/>
    <lineage>
        <taxon>Eukaryota</taxon>
        <taxon>Metazoa</taxon>
        <taxon>Chordata</taxon>
        <taxon>Craniata</taxon>
        <taxon>Vertebrata</taxon>
        <taxon>Euteleostomi</taxon>
        <taxon>Mammalia</taxon>
        <taxon>Eutheria</taxon>
        <taxon>Laurasiatheria</taxon>
        <taxon>Chiroptera</taxon>
        <taxon>Yangochiroptera</taxon>
        <taxon>Phyllostomidae</taxon>
        <taxon>Phyllostominae</taxon>
        <taxon>Phyllostomus</taxon>
    </lineage>
</organism>
<feature type="domain" description="Myosin motor" evidence="3">
    <location>
        <begin position="1"/>
        <end position="97"/>
    </location>
</feature>
<keyword evidence="1" id="KW-0505">Motor protein</keyword>
<dbReference type="GO" id="GO:0060002">
    <property type="term" value="F:plus-end directed microfilament motor activity"/>
    <property type="evidence" value="ECO:0007669"/>
    <property type="project" value="TreeGrafter"/>
</dbReference>
<accession>A0A834B803</accession>
<dbReference type="SUPFAM" id="SSF52540">
    <property type="entry name" value="P-loop containing nucleoside triphosphate hydrolases"/>
    <property type="match status" value="1"/>
</dbReference>
<evidence type="ECO:0000313" key="5">
    <source>
        <dbReference type="Proteomes" id="UP000664940"/>
    </source>
</evidence>
<reference evidence="4 5" key="1">
    <citation type="journal article" date="2020" name="Nature">
        <title>Six reference-quality genomes reveal evolution of bat adaptations.</title>
        <authorList>
            <person name="Jebb D."/>
            <person name="Huang Z."/>
            <person name="Pippel M."/>
            <person name="Hughes G.M."/>
            <person name="Lavrichenko K."/>
            <person name="Devanna P."/>
            <person name="Winkler S."/>
            <person name="Jermiin L.S."/>
            <person name="Skirmuntt E.C."/>
            <person name="Katzourakis A."/>
            <person name="Burkitt-Gray L."/>
            <person name="Ray D.A."/>
            <person name="Sullivan K.A.M."/>
            <person name="Roscito J.G."/>
            <person name="Kirilenko B.M."/>
            <person name="Davalos L.M."/>
            <person name="Corthals A.P."/>
            <person name="Power M.L."/>
            <person name="Jones G."/>
            <person name="Ransome R.D."/>
            <person name="Dechmann D.K.N."/>
            <person name="Locatelli A.G."/>
            <person name="Puechmaille S.J."/>
            <person name="Fedrigo O."/>
            <person name="Jarvis E.D."/>
            <person name="Hiller M."/>
            <person name="Vernes S.C."/>
            <person name="Myers E.W."/>
            <person name="Teeling E.C."/>
        </authorList>
    </citation>
    <scope>NUCLEOTIDE SEQUENCE [LARGE SCALE GENOMIC DNA]</scope>
    <source>
        <strain evidence="4">Bat1K_MPI-CBG_1</strain>
    </source>
</reference>
<evidence type="ECO:0000256" key="2">
    <source>
        <dbReference type="SAM" id="MobiDB-lite"/>
    </source>
</evidence>
<dbReference type="GO" id="GO:0005547">
    <property type="term" value="F:phosphatidylinositol-3,4,5-trisphosphate binding"/>
    <property type="evidence" value="ECO:0007669"/>
    <property type="project" value="TreeGrafter"/>
</dbReference>
<sequence length="140" mass="15889">MPDQFDQAVVLNQLRYSGMLETVRIRKAGYAVRRPFQDFYQRYKVLMRSAVAPEDVREKCAALLQLHDSSHSEWQLGKTKVKSQRRNSPPRPREVWGSAIHGLQCSVAVLTTCSLTLEPGSWGHAQHHLLSSKQHLIGSP</sequence>
<dbReference type="EMBL" id="JABVXQ010000002">
    <property type="protein sequence ID" value="KAF6125910.1"/>
    <property type="molecule type" value="Genomic_DNA"/>
</dbReference>
<dbReference type="InterPro" id="IPR051724">
    <property type="entry name" value="Actin_motor_Myosin"/>
</dbReference>
<comment type="similarity">
    <text evidence="1">Belongs to the TRAFAC class myosin-kinesin ATPase superfamily. Myosin family.</text>
</comment>
<dbReference type="GO" id="GO:0030705">
    <property type="term" value="P:cytoskeleton-dependent intracellular transport"/>
    <property type="evidence" value="ECO:0007669"/>
    <property type="project" value="TreeGrafter"/>
</dbReference>